<dbReference type="Proteomes" id="UP001169066">
    <property type="component" value="Unassembled WGS sequence"/>
</dbReference>
<feature type="chain" id="PRO_5046744283" description="LVIVD repeat-containing protein" evidence="1">
    <location>
        <begin position="25"/>
        <end position="1001"/>
    </location>
</feature>
<dbReference type="EMBL" id="JAQIBC010000002">
    <property type="protein sequence ID" value="MDM5263469.1"/>
    <property type="molecule type" value="Genomic_DNA"/>
</dbReference>
<protein>
    <recommendedName>
        <fullName evidence="4">LVIVD repeat-containing protein</fullName>
    </recommendedName>
</protein>
<evidence type="ECO:0000256" key="1">
    <source>
        <dbReference type="SAM" id="SignalP"/>
    </source>
</evidence>
<feature type="signal peptide" evidence="1">
    <location>
        <begin position="1"/>
        <end position="24"/>
    </location>
</feature>
<sequence>MYIHINKKNVMRLGLLTLGLVVSAMFPSCSCGGGGDGGGGGDTGICNVPIEASLNTQDRIGGAVTNVELFMAVDDVTEWTLYNIANELRATRVDTPESTVGLEVEASIRDIEIVTYNDKRYALLAMGEEGITAVDISNPQSMVIVPNVESVKVNYYHEGINWTEGGGDVVLDNNISGTRGTVSSLAVYNEGNATSPSMKLLIGNEKYGLHKTALENLFDAANGREADGTLKIEIEDEVYTLQYAGENPWGGPKSLTLFGEGNNTRLFVAQGFLGMGIYNPKTLDKVGYYNHYTDTSVTEDWFIDLNVSTDGTSIDSCTGMPDYNQASYEIQTVWHNKVDAPTPWADFDRYGKFYYDARKVDVATFSGAGNPDRTIAYIAYGLGGMVAVDVSGYDTWTINSNDCTTIHDAQYLGYVPGIPAHGPDAQTGEQSQSLFPYFGAGMLKESGIVDVKVDAGTKNVYFTDHFAGLMAVGNADYPATWHGPNGAGTYNNDTDGIPGNHWPDYEFVTSYDMTPVPAGEETIPQFIFEPAILLATGELSGHGNAFALSNTFAPTQSGAVDVVLAAGGGGLSFIDVGMLGASTSYTSHYTIEAHIATTDEIGAAADGSATQEINIGHAEGVAAYKNLLYLGDGPHGMSVWKIADELCYPTNDVHLVANTLQSEYPVGDISPAPHAHDVVLDHATNSALVMSQSRGVRRIENVTVGTVGEPTLLYPKDTDIYEHNKDEGNVADFLSMQDHAYSAALDGSLAFTADGSNGLTVYDLSKDPTDLTNSNGYVVANIGGDTNSQPDLGRVSGVALWDDKSTGTAYAFVAAGSRGIAVVDVTDVQNNNMSVIKIFEPIKMEDETAGKADGKSVAVKIVGDHVFFTYDSFGVVCYSIADLIEPLPAEVDPQEIWKKNEFDYRPEATARFKLQDPSFFGSADLTGWGGGAAGMDVVSVNGKNFFYIAYGDAGVIKIDWTNPAAPVLKEHANTVGFASDVVVINGRVYVADSGGGLTLLK</sequence>
<accession>A0ABT7QQW9</accession>
<gene>
    <name evidence="2" type="ORF">PF327_04600</name>
</gene>
<keyword evidence="1" id="KW-0732">Signal</keyword>
<name>A0ABT7QQW9_9BACT</name>
<comment type="caution">
    <text evidence="2">The sequence shown here is derived from an EMBL/GenBank/DDBJ whole genome shotgun (WGS) entry which is preliminary data.</text>
</comment>
<dbReference type="InterPro" id="IPR013211">
    <property type="entry name" value="LVIVD"/>
</dbReference>
<evidence type="ECO:0000313" key="3">
    <source>
        <dbReference type="Proteomes" id="UP001169066"/>
    </source>
</evidence>
<reference evidence="2" key="1">
    <citation type="submission" date="2023-01" db="EMBL/GenBank/DDBJ databases">
        <title>Sulfurovum sp. XTW-4 genome assembly.</title>
        <authorList>
            <person name="Wang J."/>
        </authorList>
    </citation>
    <scope>NUCLEOTIDE SEQUENCE</scope>
    <source>
        <strain evidence="2">XTW-4</strain>
    </source>
</reference>
<dbReference type="Pfam" id="PF08309">
    <property type="entry name" value="LVIVD"/>
    <property type="match status" value="4"/>
</dbReference>
<organism evidence="2 3">
    <name type="scientific">Sulfurovum xiamenensis</name>
    <dbReference type="NCBI Taxonomy" id="3019066"/>
    <lineage>
        <taxon>Bacteria</taxon>
        <taxon>Pseudomonadati</taxon>
        <taxon>Campylobacterota</taxon>
        <taxon>Epsilonproteobacteria</taxon>
        <taxon>Campylobacterales</taxon>
        <taxon>Sulfurovaceae</taxon>
        <taxon>Sulfurovum</taxon>
    </lineage>
</organism>
<dbReference type="RefSeq" id="WP_289401506.1">
    <property type="nucleotide sequence ID" value="NZ_JAQIBC010000002.1"/>
</dbReference>
<keyword evidence="3" id="KW-1185">Reference proteome</keyword>
<proteinExistence type="predicted"/>
<evidence type="ECO:0000313" key="2">
    <source>
        <dbReference type="EMBL" id="MDM5263469.1"/>
    </source>
</evidence>
<evidence type="ECO:0008006" key="4">
    <source>
        <dbReference type="Google" id="ProtNLM"/>
    </source>
</evidence>